<evidence type="ECO:0000313" key="2">
    <source>
        <dbReference type="EMBL" id="KAJ4354507.1"/>
    </source>
</evidence>
<feature type="compositionally biased region" description="Polar residues" evidence="1">
    <location>
        <begin position="612"/>
        <end position="646"/>
    </location>
</feature>
<feature type="compositionally biased region" description="Polar residues" evidence="1">
    <location>
        <begin position="71"/>
        <end position="93"/>
    </location>
</feature>
<gene>
    <name evidence="2" type="ORF">N0V89_006244</name>
</gene>
<feature type="compositionally biased region" description="Polar residues" evidence="1">
    <location>
        <begin position="1022"/>
        <end position="1033"/>
    </location>
</feature>
<evidence type="ECO:0000256" key="1">
    <source>
        <dbReference type="SAM" id="MobiDB-lite"/>
    </source>
</evidence>
<sequence>MPPADYWEDEWYNDRQQFTGGARHVRAPSARRSRDIDDFRRSEFLLAPEARTTTSLHRTRSQGHSPAPNVTIYNTTRMDNESSPNVRTEQKSPAVNPYAEPRGRPRRMPGEWGLEDEIAELRLDVRKQARSGSRSKHHHEDHHGHDYDHWKLEQANQRLREQEERIEMERREELIKRKMELKYMKDRHERDEEEERIKRDEERLKREWELKQEREERKRIEREEDAKRQEHRLKMDWELKLERETRKKEEERRAEEEERKRLIAESMAKAEKRAKEQDEERQRIIAENTLKLEKAERERRAAQQRAVDEYNKERAEKEAKARAERERVVAEYEAKKVHDAVEAKRKREELVMQLRIEEEHRKQKEKEEYDRFLMKQKQKEEEEKAAKQKHEKELEEAMRQRLAHFGFQDNQIQAMIRPEEAARLQQGMSPANPMRLAPQPTYVKVSKEHLAVDTLVYYDIPYEVDRADPNYIIIMREMEPRETEILFEHTRRLRSRGSSRLLIEERHDSGKNDYAWNFQKHSSVDRTLQQDRLVGRHSPSQGFRSSPAPNVGALDHEFEAFQAGHALPPQPQFQQLPPQFARPPQPQFAQAPQAPDWASDFQRLNISHAPQVPQQRITSPNAASSWHQDFMSQQSPATQSPAFQQNMGGMSGIGMSGFARPGFQQPDFGMMNGGSMSEVAQGKQRAQEAIPQFDEAAFEQAFADVQQAEEQALAESLRQQDSQKVEAEAVEHTVEDEDPALIRVREQRPAVYAALKLRSAVDLDQATQATPYLTALESMETSHQLTEDASEAKWVVDTLQKIANREAPQEIKTRSERLIRNINERLMSSYPLLSTPAPSGQDAIWEELEAAGYTRSPVSEQVQQPQQTEEKQEQQQPMHDEDEMAQTAGRLLERVSDNTSEKFQNSQFLELMRRLRDREVRVEGDKMVEVSTAQSTSVPSQPAAQESQLAPPYSDESLAASIGDWNDISQGMDWGWSDPPSPVPQTTIPPIDPNILDHAATDFETPIYSGEGQEYAAPALSRPSTSGNVTDEVSGQYSYYNVHSTYHR</sequence>
<name>A0A9W8XM65_9PLEO</name>
<dbReference type="GeneID" id="80909774"/>
<feature type="compositionally biased region" description="Basic and acidic residues" evidence="1">
    <location>
        <begin position="141"/>
        <end position="150"/>
    </location>
</feature>
<feature type="region of interest" description="Disordered" evidence="1">
    <location>
        <begin position="127"/>
        <end position="150"/>
    </location>
</feature>
<feature type="compositionally biased region" description="Polar residues" evidence="1">
    <location>
        <begin position="931"/>
        <end position="948"/>
    </location>
</feature>
<proteinExistence type="predicted"/>
<evidence type="ECO:0000313" key="3">
    <source>
        <dbReference type="Proteomes" id="UP001140513"/>
    </source>
</evidence>
<comment type="caution">
    <text evidence="2">The sequence shown here is derived from an EMBL/GenBank/DDBJ whole genome shotgun (WGS) entry which is preliminary data.</text>
</comment>
<dbReference type="RefSeq" id="XP_056072281.1">
    <property type="nucleotide sequence ID" value="XM_056215014.1"/>
</dbReference>
<dbReference type="Proteomes" id="UP001140513">
    <property type="component" value="Unassembled WGS sequence"/>
</dbReference>
<dbReference type="Gene3D" id="6.10.280.230">
    <property type="match status" value="1"/>
</dbReference>
<feature type="region of interest" description="Disordered" evidence="1">
    <location>
        <begin position="50"/>
        <end position="112"/>
    </location>
</feature>
<dbReference type="AlphaFoldDB" id="A0A9W8XM65"/>
<feature type="region of interest" description="Disordered" evidence="1">
    <location>
        <begin position="930"/>
        <end position="954"/>
    </location>
</feature>
<protein>
    <submittedName>
        <fullName evidence="2">Uncharacterized protein</fullName>
    </submittedName>
</protein>
<dbReference type="OrthoDB" id="5407351at2759"/>
<accession>A0A9W8XM65</accession>
<feature type="region of interest" description="Disordered" evidence="1">
    <location>
        <begin position="1014"/>
        <end position="1033"/>
    </location>
</feature>
<feature type="region of interest" description="Disordered" evidence="1">
    <location>
        <begin position="610"/>
        <end position="688"/>
    </location>
</feature>
<keyword evidence="3" id="KW-1185">Reference proteome</keyword>
<feature type="region of interest" description="Disordered" evidence="1">
    <location>
        <begin position="855"/>
        <end position="883"/>
    </location>
</feature>
<dbReference type="EMBL" id="JAPEUX010000004">
    <property type="protein sequence ID" value="KAJ4354507.1"/>
    <property type="molecule type" value="Genomic_DNA"/>
</dbReference>
<reference evidence="2" key="1">
    <citation type="submission" date="2022-10" db="EMBL/GenBank/DDBJ databases">
        <title>Tapping the CABI collections for fungal endophytes: first genome assemblies for Collariella, Neodidymelliopsis, Ascochyta clinopodiicola, Didymella pomorum, Didymosphaeria variabile, Neocosmospora piperis and Neocucurbitaria cava.</title>
        <authorList>
            <person name="Hill R."/>
        </authorList>
    </citation>
    <scope>NUCLEOTIDE SEQUENCE</scope>
    <source>
        <strain evidence="2">IMI 356815</strain>
    </source>
</reference>
<organism evidence="2 3">
    <name type="scientific">Didymosphaeria variabile</name>
    <dbReference type="NCBI Taxonomy" id="1932322"/>
    <lineage>
        <taxon>Eukaryota</taxon>
        <taxon>Fungi</taxon>
        <taxon>Dikarya</taxon>
        <taxon>Ascomycota</taxon>
        <taxon>Pezizomycotina</taxon>
        <taxon>Dothideomycetes</taxon>
        <taxon>Pleosporomycetidae</taxon>
        <taxon>Pleosporales</taxon>
        <taxon>Massarineae</taxon>
        <taxon>Didymosphaeriaceae</taxon>
        <taxon>Didymosphaeria</taxon>
    </lineage>
</organism>